<dbReference type="PANTHER" id="PTHR11165">
    <property type="entry name" value="SKP1"/>
    <property type="match status" value="1"/>
</dbReference>
<keyword evidence="3" id="KW-1185">Reference proteome</keyword>
<name>A0A1Y2HEH2_9FUNG</name>
<gene>
    <name evidence="2" type="ORF">BCR44DRAFT_1441060</name>
</gene>
<dbReference type="InterPro" id="IPR016897">
    <property type="entry name" value="SKP1"/>
</dbReference>
<dbReference type="InterPro" id="IPR011333">
    <property type="entry name" value="SKP1/BTB/POZ_sf"/>
</dbReference>
<evidence type="ECO:0000313" key="3">
    <source>
        <dbReference type="Proteomes" id="UP000193411"/>
    </source>
</evidence>
<dbReference type="InterPro" id="IPR016072">
    <property type="entry name" value="Skp1_comp_dimer"/>
</dbReference>
<evidence type="ECO:0000259" key="1">
    <source>
        <dbReference type="Pfam" id="PF01466"/>
    </source>
</evidence>
<dbReference type="Gene3D" id="3.30.710.10">
    <property type="entry name" value="Potassium Channel Kv1.1, Chain A"/>
    <property type="match status" value="1"/>
</dbReference>
<proteinExistence type="predicted"/>
<accession>A0A1Y2HEH2</accession>
<dbReference type="Pfam" id="PF01466">
    <property type="entry name" value="Skp1"/>
    <property type="match status" value="1"/>
</dbReference>
<dbReference type="Proteomes" id="UP000193411">
    <property type="component" value="Unassembled WGS sequence"/>
</dbReference>
<dbReference type="STRING" id="765915.A0A1Y2HEH2"/>
<dbReference type="AlphaFoldDB" id="A0A1Y2HEH2"/>
<dbReference type="InterPro" id="IPR036296">
    <property type="entry name" value="SKP1-like_dim_sf"/>
</dbReference>
<evidence type="ECO:0000313" key="2">
    <source>
        <dbReference type="EMBL" id="ORZ32093.1"/>
    </source>
</evidence>
<reference evidence="2 3" key="1">
    <citation type="submission" date="2016-07" db="EMBL/GenBank/DDBJ databases">
        <title>Pervasive Adenine N6-methylation of Active Genes in Fungi.</title>
        <authorList>
            <consortium name="DOE Joint Genome Institute"/>
            <person name="Mondo S.J."/>
            <person name="Dannebaum R.O."/>
            <person name="Kuo R.C."/>
            <person name="Labutti K."/>
            <person name="Haridas S."/>
            <person name="Kuo A."/>
            <person name="Salamov A."/>
            <person name="Ahrendt S.R."/>
            <person name="Lipzen A."/>
            <person name="Sullivan W."/>
            <person name="Andreopoulos W.B."/>
            <person name="Clum A."/>
            <person name="Lindquist E."/>
            <person name="Daum C."/>
            <person name="Ramamoorthy G.K."/>
            <person name="Gryganskyi A."/>
            <person name="Culley D."/>
            <person name="Magnuson J.K."/>
            <person name="James T.Y."/>
            <person name="O'Malley M.A."/>
            <person name="Stajich J.E."/>
            <person name="Spatafora J.W."/>
            <person name="Visel A."/>
            <person name="Grigoriev I.V."/>
        </authorList>
    </citation>
    <scope>NUCLEOTIDE SEQUENCE [LARGE SCALE GENOMIC DNA]</scope>
    <source>
        <strain evidence="2 3">PL171</strain>
    </source>
</reference>
<feature type="domain" description="SKP1 component dimerisation" evidence="1">
    <location>
        <begin position="54"/>
        <end position="99"/>
    </location>
</feature>
<dbReference type="SUPFAM" id="SSF81382">
    <property type="entry name" value="Skp1 dimerisation domain-like"/>
    <property type="match status" value="1"/>
</dbReference>
<dbReference type="GO" id="GO:0006511">
    <property type="term" value="P:ubiquitin-dependent protein catabolic process"/>
    <property type="evidence" value="ECO:0007669"/>
    <property type="project" value="InterPro"/>
</dbReference>
<dbReference type="EMBL" id="MCFL01000051">
    <property type="protein sequence ID" value="ORZ32093.1"/>
    <property type="molecule type" value="Genomic_DNA"/>
</dbReference>
<dbReference type="OrthoDB" id="2342932at2759"/>
<protein>
    <submittedName>
        <fullName evidence="2">Skp1 family, dimerization domain-domain-containing protein</fullName>
    </submittedName>
</protein>
<organism evidence="2 3">
    <name type="scientific">Catenaria anguillulae PL171</name>
    <dbReference type="NCBI Taxonomy" id="765915"/>
    <lineage>
        <taxon>Eukaryota</taxon>
        <taxon>Fungi</taxon>
        <taxon>Fungi incertae sedis</taxon>
        <taxon>Blastocladiomycota</taxon>
        <taxon>Blastocladiomycetes</taxon>
        <taxon>Blastocladiales</taxon>
        <taxon>Catenariaceae</taxon>
        <taxon>Catenaria</taxon>
    </lineage>
</organism>
<sequence>MLEDADIESLMEIPMPTITGDIMKKLSDWDKEFINLDRAPLFHILLAANYLDIKPLVDLGCRRAAEMIAGKSTEEIREFLGITVTKEEHEQILKENAWALEK</sequence>
<comment type="caution">
    <text evidence="2">The sequence shown here is derived from an EMBL/GenBank/DDBJ whole genome shotgun (WGS) entry which is preliminary data.</text>
</comment>